<keyword evidence="10" id="KW-0539">Nucleus</keyword>
<dbReference type="InterPro" id="IPR009083">
    <property type="entry name" value="TFIIA_a-hlx"/>
</dbReference>
<evidence type="ECO:0000256" key="10">
    <source>
        <dbReference type="ARBA" id="ARBA00023242"/>
    </source>
</evidence>
<evidence type="ECO:0000256" key="8">
    <source>
        <dbReference type="ARBA" id="ARBA00023098"/>
    </source>
</evidence>
<dbReference type="RefSeq" id="XP_014570993.1">
    <property type="nucleotide sequence ID" value="XM_014715507.1"/>
</dbReference>
<evidence type="ECO:0000256" key="14">
    <source>
        <dbReference type="SAM" id="MobiDB-lite"/>
    </source>
</evidence>
<dbReference type="Gene3D" id="1.10.287.190">
    <property type="entry name" value="Transcription factor IIA gamma subunit, alpha-helical domain"/>
    <property type="match status" value="1"/>
</dbReference>
<dbReference type="SUPFAM" id="SSF50784">
    <property type="entry name" value="Transcription factor IIA (TFIIA), beta-barrel domain"/>
    <property type="match status" value="1"/>
</dbReference>
<evidence type="ECO:0000256" key="9">
    <source>
        <dbReference type="ARBA" id="ARBA00023163"/>
    </source>
</evidence>
<evidence type="ECO:0000256" key="2">
    <source>
        <dbReference type="ARBA" id="ARBA00007675"/>
    </source>
</evidence>
<dbReference type="EC" id="3.1.1.47" evidence="3"/>
<dbReference type="Pfam" id="PF03403">
    <property type="entry name" value="PAF-AH_p_II"/>
    <property type="match status" value="1"/>
</dbReference>
<dbReference type="EMBL" id="BABT02000170">
    <property type="protein sequence ID" value="GAA99034.1"/>
    <property type="molecule type" value="Genomic_DNA"/>
</dbReference>
<dbReference type="AlphaFoldDB" id="G7E874"/>
<reference evidence="17 18" key="1">
    <citation type="journal article" date="2011" name="J. Gen. Appl. Microbiol.">
        <title>Draft genome sequencing of the enigmatic basidiomycete Mixia osmundae.</title>
        <authorList>
            <person name="Nishida H."/>
            <person name="Nagatsuka Y."/>
            <person name="Sugiyama J."/>
        </authorList>
    </citation>
    <scope>NUCLEOTIDE SEQUENCE [LARGE SCALE GENOMIC DNA]</scope>
    <source>
        <strain evidence="18">CBS 9802 / IAM 14324 / JCM 22182 / KY 12970</strain>
    </source>
</reference>
<comment type="function">
    <text evidence="11">TFIIA is a component of the transcription machinery of RNA polymerase II and plays an important role in transcriptional activation. TFIIA in a complex with TBP mediates transcriptional activity.</text>
</comment>
<dbReference type="InterPro" id="IPR015871">
    <property type="entry name" value="TFIIA_gsu_C"/>
</dbReference>
<keyword evidence="7" id="KW-0805">Transcription regulation</keyword>
<keyword evidence="18" id="KW-1185">Reference proteome</keyword>
<dbReference type="CDD" id="cd10145">
    <property type="entry name" value="TFIIA_gamma_N"/>
    <property type="match status" value="1"/>
</dbReference>
<dbReference type="Pfam" id="PF02268">
    <property type="entry name" value="TFIIA_gamma_N"/>
    <property type="match status" value="1"/>
</dbReference>
<evidence type="ECO:0000256" key="7">
    <source>
        <dbReference type="ARBA" id="ARBA00023015"/>
    </source>
</evidence>
<protein>
    <recommendedName>
        <fullName evidence="4">Transcription initiation factor IIA subunit 2</fullName>
        <ecNumber evidence="3">3.1.1.47</ecNumber>
    </recommendedName>
    <alternativeName>
        <fullName evidence="13">General transcription factor IIA subunit 2</fullName>
    </alternativeName>
    <alternativeName>
        <fullName evidence="12">Transcription initiation factor IIA small chain</fullName>
    </alternativeName>
</protein>
<evidence type="ECO:0000256" key="12">
    <source>
        <dbReference type="ARBA" id="ARBA00029848"/>
    </source>
</evidence>
<dbReference type="PANTHER" id="PTHR10272:SF0">
    <property type="entry name" value="PLATELET-ACTIVATING FACTOR ACETYLHYDROLASE"/>
    <property type="match status" value="1"/>
</dbReference>
<dbReference type="SUPFAM" id="SSF47396">
    <property type="entry name" value="Transcription factor IIA (TFIIA), alpha-helical domain"/>
    <property type="match status" value="1"/>
</dbReference>
<proteinExistence type="inferred from homology"/>
<dbReference type="Pfam" id="PF02751">
    <property type="entry name" value="TFIIA_gamma_C"/>
    <property type="match status" value="1"/>
</dbReference>
<comment type="subcellular location">
    <subcellularLocation>
        <location evidence="1">Nucleus</location>
    </subcellularLocation>
</comment>
<evidence type="ECO:0000313" key="17">
    <source>
        <dbReference type="EMBL" id="GAA99034.1"/>
    </source>
</evidence>
<evidence type="ECO:0000256" key="1">
    <source>
        <dbReference type="ARBA" id="ARBA00004123"/>
    </source>
</evidence>
<dbReference type="InterPro" id="IPR015872">
    <property type="entry name" value="TFIIA_gsu_N"/>
</dbReference>
<reference evidence="17 18" key="2">
    <citation type="journal article" date="2012" name="Open Biol.">
        <title>Characteristics of nucleosomes and linker DNA regions on the genome of the basidiomycete Mixia osmundae revealed by mono- and dinucleosome mapping.</title>
        <authorList>
            <person name="Nishida H."/>
            <person name="Kondo S."/>
            <person name="Matsumoto T."/>
            <person name="Suzuki Y."/>
            <person name="Yoshikawa H."/>
            <person name="Taylor T.D."/>
            <person name="Sugiyama J."/>
        </authorList>
    </citation>
    <scope>NUCLEOTIDE SEQUENCE [LARGE SCALE GENOMIC DNA]</scope>
    <source>
        <strain evidence="18">CBS 9802 / IAM 14324 / JCM 22182 / KY 12970</strain>
    </source>
</reference>
<dbReference type="GO" id="GO:0006367">
    <property type="term" value="P:transcription initiation at RNA polymerase II promoter"/>
    <property type="evidence" value="ECO:0007669"/>
    <property type="project" value="InterPro"/>
</dbReference>
<dbReference type="InterPro" id="IPR029058">
    <property type="entry name" value="AB_hydrolase_fold"/>
</dbReference>
<dbReference type="OrthoDB" id="586585at2759"/>
<evidence type="ECO:0000256" key="5">
    <source>
        <dbReference type="ARBA" id="ARBA00022801"/>
    </source>
</evidence>
<dbReference type="STRING" id="764103.G7E874"/>
<evidence type="ECO:0000313" key="18">
    <source>
        <dbReference type="Proteomes" id="UP000009131"/>
    </source>
</evidence>
<evidence type="ECO:0000256" key="6">
    <source>
        <dbReference type="ARBA" id="ARBA00022963"/>
    </source>
</evidence>
<evidence type="ECO:0000256" key="4">
    <source>
        <dbReference type="ARBA" id="ARBA00019928"/>
    </source>
</evidence>
<comment type="caution">
    <text evidence="17">The sequence shown here is derived from an EMBL/GenBank/DDBJ whole genome shotgun (WGS) entry which is preliminary data.</text>
</comment>
<dbReference type="Proteomes" id="UP000009131">
    <property type="component" value="Unassembled WGS sequence"/>
</dbReference>
<evidence type="ECO:0000259" key="16">
    <source>
        <dbReference type="Pfam" id="PF02751"/>
    </source>
</evidence>
<dbReference type="eggNOG" id="KOG3847">
    <property type="taxonomic scope" value="Eukaryota"/>
</dbReference>
<keyword evidence="9" id="KW-0804">Transcription</keyword>
<feature type="region of interest" description="Disordered" evidence="14">
    <location>
        <begin position="1"/>
        <end position="30"/>
    </location>
</feature>
<comment type="similarity">
    <text evidence="2">Belongs to the TFIIA subunit 2 family.</text>
</comment>
<gene>
    <name evidence="17" type="primary">Mo05723</name>
    <name evidence="17" type="ORF">E5Q_05723</name>
</gene>
<dbReference type="CDD" id="cd10014">
    <property type="entry name" value="TFIIA_gamma_C"/>
    <property type="match status" value="1"/>
</dbReference>
<keyword evidence="5" id="KW-0378">Hydrolase</keyword>
<dbReference type="InParanoid" id="G7E874"/>
<evidence type="ECO:0000256" key="3">
    <source>
        <dbReference type="ARBA" id="ARBA00013201"/>
    </source>
</evidence>
<keyword evidence="6" id="KW-0442">Lipid degradation</keyword>
<keyword evidence="8" id="KW-0443">Lipid metabolism</keyword>
<dbReference type="PANTHER" id="PTHR10272">
    <property type="entry name" value="PLATELET-ACTIVATING FACTOR ACETYLHYDROLASE"/>
    <property type="match status" value="1"/>
</dbReference>
<dbReference type="GO" id="GO:0003847">
    <property type="term" value="F:1-alkyl-2-acetylglycerophosphocholine esterase activity"/>
    <property type="evidence" value="ECO:0007669"/>
    <property type="project" value="UniProtKB-EC"/>
</dbReference>
<dbReference type="Gene3D" id="2.30.18.10">
    <property type="entry name" value="Transcription factor IIA (TFIIA), beta-barrel domain"/>
    <property type="match status" value="1"/>
</dbReference>
<dbReference type="GO" id="GO:0016042">
    <property type="term" value="P:lipid catabolic process"/>
    <property type="evidence" value="ECO:0007669"/>
    <property type="project" value="UniProtKB-KW"/>
</dbReference>
<dbReference type="Gene3D" id="3.40.50.1820">
    <property type="entry name" value="alpha/beta hydrolase"/>
    <property type="match status" value="1"/>
</dbReference>
<dbReference type="OMA" id="KYWEVHV"/>
<evidence type="ECO:0000256" key="11">
    <source>
        <dbReference type="ARBA" id="ARBA00024733"/>
    </source>
</evidence>
<dbReference type="SUPFAM" id="SSF53474">
    <property type="entry name" value="alpha/beta-Hydrolases"/>
    <property type="match status" value="1"/>
</dbReference>
<accession>G7E874</accession>
<evidence type="ECO:0000259" key="15">
    <source>
        <dbReference type="Pfam" id="PF02268"/>
    </source>
</evidence>
<feature type="domain" description="Transcription initiation factor IIA gamma subunit N-terminal" evidence="15">
    <location>
        <begin position="484"/>
        <end position="527"/>
    </location>
</feature>
<feature type="domain" description="Transcription initiation factor IIA gamma subunit C-terminal" evidence="16">
    <location>
        <begin position="541"/>
        <end position="584"/>
    </location>
</feature>
<evidence type="ECO:0000256" key="13">
    <source>
        <dbReference type="ARBA" id="ARBA00032215"/>
    </source>
</evidence>
<sequence length="585" mass="63443">MSQPDVKTPTEALRESAFVNPEASEGKNWASRHARRGYTDYVSKSFPSAPHAVGTLELELPCDQQTFASDSVTLPDGSPALKLDTILMTLYYPARLERGRSYERLPWMNRPLSATAGGYADYASLTGYKRALAIPILMTAAALIRVPAFVNAPLAEPASAAKHPLVVFSHGMAGSRQMYSQYCGTLAARGFVVAALEHRDGSGPASAVNGKAPRIVRYLKYDDMPRSTRPAELMGLRHAQLAMRTAELVAAVDALRRFGRDPQKSIQDNLRVSGATGFTSGRASGEVADIDTQAWQRVDYDNVHLSSHSFGGTTVLAALADSTFAARGIRSATLLDPWLEPLSKTTRPDSRIPLLAINSPNFTLWRGHFDELVKIFRPAVRDHPSSALVTVQGITHTTFSDVAWLAPGRKSGSTGKRSSADPTAVMGLFVDNTAAFIAGEGHRSNPKAALDYENIKAELKKLQPGQSVSHFVQANFRMASQQNFYELYRRSSLGLSLTDALDELIQSGHINPQLALKVLAKFDKAAALVLASSLKTKCTVKGHLKTYRLCDEVWTFILTDATLKLEGSEVMGPVGKVKIVACKGA</sequence>
<dbReference type="FunFam" id="1.10.287.190:FF:000001">
    <property type="entry name" value="Transcription initiation factor IIA subunit 2"/>
    <property type="match status" value="1"/>
</dbReference>
<dbReference type="HOGENOM" id="CLU_466218_0_0_1"/>
<dbReference type="eggNOG" id="KOG3463">
    <property type="taxonomic scope" value="Eukaryota"/>
</dbReference>
<dbReference type="InterPro" id="IPR009088">
    <property type="entry name" value="TFIIA_b-brl"/>
</dbReference>
<organism evidence="17 18">
    <name type="scientific">Mixia osmundae (strain CBS 9802 / IAM 14324 / JCM 22182 / KY 12970)</name>
    <dbReference type="NCBI Taxonomy" id="764103"/>
    <lineage>
        <taxon>Eukaryota</taxon>
        <taxon>Fungi</taxon>
        <taxon>Dikarya</taxon>
        <taxon>Basidiomycota</taxon>
        <taxon>Pucciniomycotina</taxon>
        <taxon>Mixiomycetes</taxon>
        <taxon>Mixiales</taxon>
        <taxon>Mixiaceae</taxon>
        <taxon>Mixia</taxon>
    </lineage>
</organism>
<name>G7E874_MIXOS</name>
<dbReference type="GO" id="GO:0005672">
    <property type="term" value="C:transcription factor TFIIA complex"/>
    <property type="evidence" value="ECO:0007669"/>
    <property type="project" value="InterPro"/>
</dbReference>